<protein>
    <submittedName>
        <fullName evidence="9">ABC transporter permease</fullName>
    </submittedName>
</protein>
<accession>A0A1J0GF56</accession>
<evidence type="ECO:0000256" key="1">
    <source>
        <dbReference type="ARBA" id="ARBA00004651"/>
    </source>
</evidence>
<evidence type="ECO:0000256" key="4">
    <source>
        <dbReference type="ARBA" id="ARBA00022692"/>
    </source>
</evidence>
<comment type="subcellular location">
    <subcellularLocation>
        <location evidence="1 7">Cell membrane</location>
        <topology evidence="1 7">Multi-pass membrane protein</topology>
    </subcellularLocation>
</comment>
<dbReference type="GO" id="GO:0005886">
    <property type="term" value="C:plasma membrane"/>
    <property type="evidence" value="ECO:0007669"/>
    <property type="project" value="UniProtKB-SubCell"/>
</dbReference>
<evidence type="ECO:0000259" key="8">
    <source>
        <dbReference type="PROSITE" id="PS50928"/>
    </source>
</evidence>
<feature type="domain" description="ABC transmembrane type-1" evidence="8">
    <location>
        <begin position="77"/>
        <end position="273"/>
    </location>
</feature>
<evidence type="ECO:0000256" key="3">
    <source>
        <dbReference type="ARBA" id="ARBA00022475"/>
    </source>
</evidence>
<dbReference type="SUPFAM" id="SSF161098">
    <property type="entry name" value="MetI-like"/>
    <property type="match status" value="1"/>
</dbReference>
<dbReference type="RefSeq" id="WP_071611819.1">
    <property type="nucleotide sequence ID" value="NZ_CP015756.1"/>
</dbReference>
<dbReference type="Proteomes" id="UP000182569">
    <property type="component" value="Chromosome"/>
</dbReference>
<dbReference type="CDD" id="cd06261">
    <property type="entry name" value="TM_PBP2"/>
    <property type="match status" value="1"/>
</dbReference>
<reference evidence="10" key="1">
    <citation type="journal article" date="2016" name="Front. Microbiol.">
        <title>Complete Genome Sequence of Clostridium estertheticum DSM 8809, a Microbe Identified in Spoiled Vacuum Packed Beef.</title>
        <authorList>
            <person name="Yu Z."/>
            <person name="Gunn L."/>
            <person name="Brennan E."/>
            <person name="Reid R."/>
            <person name="Wall P.G."/>
            <person name="Gaora O.P."/>
            <person name="Hurley D."/>
            <person name="Bolton D."/>
            <person name="Fanning S."/>
        </authorList>
    </citation>
    <scope>NUCLEOTIDE SEQUENCE [LARGE SCALE GENOMIC DNA]</scope>
    <source>
        <strain evidence="10">DSM 8809</strain>
    </source>
</reference>
<sequence length="289" mass="32082">MNDKFSFKKGYRGRAFFKIFNALFLLATVVAILVPILKVVSDSLDTTGSYGLRLIPLHPTIAAYKAVVTQTTLYTPFLISVYITILGTLIGLFLTTLGAYILIQDDMPGRKIFASLLFFTMLFNGGLVPTYLNMKNLGLMNSLWSIILPLSLNVYNLILMKSFFEGIPKALMESAEIDGCSPMGIFVKIVLPLSKPALAAIGLFFAVSFWNEYFNFMLYISDPNKLNFQIKIREMIIESTSTQSTASNGIYSKTLQNAAIIVTILPFAVIYPFCQKYFVQGITLGAVKG</sequence>
<feature type="transmembrane region" description="Helical" evidence="7">
    <location>
        <begin position="112"/>
        <end position="132"/>
    </location>
</feature>
<gene>
    <name evidence="9" type="ORF">A7L45_05320</name>
</gene>
<dbReference type="EMBL" id="CP015756">
    <property type="protein sequence ID" value="APC39526.1"/>
    <property type="molecule type" value="Genomic_DNA"/>
</dbReference>
<keyword evidence="5 7" id="KW-1133">Transmembrane helix</keyword>
<evidence type="ECO:0000256" key="6">
    <source>
        <dbReference type="ARBA" id="ARBA00023136"/>
    </source>
</evidence>
<evidence type="ECO:0000256" key="2">
    <source>
        <dbReference type="ARBA" id="ARBA00022448"/>
    </source>
</evidence>
<dbReference type="AlphaFoldDB" id="A0A1J0GF56"/>
<dbReference type="PANTHER" id="PTHR43744">
    <property type="entry name" value="ABC TRANSPORTER PERMEASE PROTEIN MG189-RELATED-RELATED"/>
    <property type="match status" value="1"/>
</dbReference>
<keyword evidence="3" id="KW-1003">Cell membrane</keyword>
<dbReference type="PANTHER" id="PTHR43744:SF9">
    <property type="entry name" value="POLYGALACTURONAN_RHAMNOGALACTURONAN TRANSPORT SYSTEM PERMEASE PROTEIN YTCP"/>
    <property type="match status" value="1"/>
</dbReference>
<dbReference type="InterPro" id="IPR000515">
    <property type="entry name" value="MetI-like"/>
</dbReference>
<evidence type="ECO:0000313" key="9">
    <source>
        <dbReference type="EMBL" id="APC39526.1"/>
    </source>
</evidence>
<feature type="transmembrane region" description="Helical" evidence="7">
    <location>
        <begin position="79"/>
        <end position="103"/>
    </location>
</feature>
<organism evidence="9 10">
    <name type="scientific">Clostridium estertheticum subsp. estertheticum</name>
    <dbReference type="NCBI Taxonomy" id="1552"/>
    <lineage>
        <taxon>Bacteria</taxon>
        <taxon>Bacillati</taxon>
        <taxon>Bacillota</taxon>
        <taxon>Clostridia</taxon>
        <taxon>Eubacteriales</taxon>
        <taxon>Clostridiaceae</taxon>
        <taxon>Clostridium</taxon>
    </lineage>
</organism>
<evidence type="ECO:0000313" key="10">
    <source>
        <dbReference type="Proteomes" id="UP000182569"/>
    </source>
</evidence>
<feature type="transmembrane region" description="Helical" evidence="7">
    <location>
        <begin position="20"/>
        <end position="40"/>
    </location>
</feature>
<dbReference type="Pfam" id="PF00528">
    <property type="entry name" value="BPD_transp_1"/>
    <property type="match status" value="1"/>
</dbReference>
<dbReference type="OrthoDB" id="157184at2"/>
<proteinExistence type="inferred from homology"/>
<keyword evidence="4 7" id="KW-0812">Transmembrane</keyword>
<keyword evidence="6 7" id="KW-0472">Membrane</keyword>
<keyword evidence="10" id="KW-1185">Reference proteome</keyword>
<feature type="transmembrane region" description="Helical" evidence="7">
    <location>
        <begin position="185"/>
        <end position="210"/>
    </location>
</feature>
<dbReference type="PROSITE" id="PS50928">
    <property type="entry name" value="ABC_TM1"/>
    <property type="match status" value="1"/>
</dbReference>
<evidence type="ECO:0000256" key="7">
    <source>
        <dbReference type="RuleBase" id="RU363032"/>
    </source>
</evidence>
<dbReference type="InterPro" id="IPR035906">
    <property type="entry name" value="MetI-like_sf"/>
</dbReference>
<name>A0A1J0GF56_9CLOT</name>
<feature type="transmembrane region" description="Helical" evidence="7">
    <location>
        <begin position="144"/>
        <end position="164"/>
    </location>
</feature>
<dbReference type="STRING" id="1552.A7L45_05320"/>
<comment type="similarity">
    <text evidence="7">Belongs to the binding-protein-dependent transport system permease family.</text>
</comment>
<dbReference type="KEGG" id="ceu:A7L45_05320"/>
<feature type="transmembrane region" description="Helical" evidence="7">
    <location>
        <begin position="255"/>
        <end position="274"/>
    </location>
</feature>
<dbReference type="GO" id="GO:0055085">
    <property type="term" value="P:transmembrane transport"/>
    <property type="evidence" value="ECO:0007669"/>
    <property type="project" value="InterPro"/>
</dbReference>
<keyword evidence="2 7" id="KW-0813">Transport</keyword>
<dbReference type="Gene3D" id="1.10.3720.10">
    <property type="entry name" value="MetI-like"/>
    <property type="match status" value="1"/>
</dbReference>
<evidence type="ECO:0000256" key="5">
    <source>
        <dbReference type="ARBA" id="ARBA00022989"/>
    </source>
</evidence>